<reference evidence="3 4" key="1">
    <citation type="submission" date="2023-07" db="EMBL/GenBank/DDBJ databases">
        <title>Genomic Encyclopedia of Type Strains, Phase IV (KMG-IV): sequencing the most valuable type-strain genomes for metagenomic binning, comparative biology and taxonomic classification.</title>
        <authorList>
            <person name="Goeker M."/>
        </authorList>
    </citation>
    <scope>NUCLEOTIDE SEQUENCE [LARGE SCALE GENOMIC DNA]</scope>
    <source>
        <strain evidence="3 4">DSM 29005</strain>
    </source>
</reference>
<feature type="transmembrane region" description="Helical" evidence="2">
    <location>
        <begin position="43"/>
        <end position="62"/>
    </location>
</feature>
<dbReference type="EMBL" id="JAUSUD010000023">
    <property type="protein sequence ID" value="MDQ0232639.1"/>
    <property type="molecule type" value="Genomic_DNA"/>
</dbReference>
<comment type="caution">
    <text evidence="3">The sequence shown here is derived from an EMBL/GenBank/DDBJ whole genome shotgun (WGS) entry which is preliminary data.</text>
</comment>
<feature type="coiled-coil region" evidence="1">
    <location>
        <begin position="1"/>
        <end position="28"/>
    </location>
</feature>
<sequence length="267" mass="31040">MNFSDEQFRDLEEELNLTEKSKAQLRSRIIHYVDQSKKRTFKAYKWITATICILLIFTSPFYSKTMAKIVEKILPITINSSYSNEQDHSDITTQVFELVEKEGYTVNSVGALPSPFTIDISLFLDNTTLKQAKEFLEPKVTKLLSDKGYDEYKLKFIEAPAMSETHSEEEFKEKYHLAEKVHEIVKNVFTSHGYAEEVDDILIGFESKNFTIEVPNHVQELTNIAADIEKEIESKHLDVKDIEVTTYNLEHRRQDNRWGTIASDIYH</sequence>
<keyword evidence="2" id="KW-0472">Membrane</keyword>
<protein>
    <recommendedName>
        <fullName evidence="5">DUF4030 domain-containing protein</fullName>
    </recommendedName>
</protein>
<evidence type="ECO:0000313" key="3">
    <source>
        <dbReference type="EMBL" id="MDQ0232639.1"/>
    </source>
</evidence>
<keyword evidence="2" id="KW-1133">Transmembrane helix</keyword>
<evidence type="ECO:0000313" key="4">
    <source>
        <dbReference type="Proteomes" id="UP001234495"/>
    </source>
</evidence>
<dbReference type="RefSeq" id="WP_307344814.1">
    <property type="nucleotide sequence ID" value="NZ_JAUSUD010000023.1"/>
</dbReference>
<accession>A0ABT9ZL69</accession>
<evidence type="ECO:0008006" key="5">
    <source>
        <dbReference type="Google" id="ProtNLM"/>
    </source>
</evidence>
<gene>
    <name evidence="3" type="ORF">J2S19_003961</name>
</gene>
<dbReference type="Proteomes" id="UP001234495">
    <property type="component" value="Unassembled WGS sequence"/>
</dbReference>
<name>A0ABT9ZL69_9BACI</name>
<keyword evidence="1" id="KW-0175">Coiled coil</keyword>
<keyword evidence="4" id="KW-1185">Reference proteome</keyword>
<evidence type="ECO:0000256" key="1">
    <source>
        <dbReference type="SAM" id="Coils"/>
    </source>
</evidence>
<proteinExistence type="predicted"/>
<evidence type="ECO:0000256" key="2">
    <source>
        <dbReference type="SAM" id="Phobius"/>
    </source>
</evidence>
<organism evidence="3 4">
    <name type="scientific">Metabacillus malikii</name>
    <dbReference type="NCBI Taxonomy" id="1504265"/>
    <lineage>
        <taxon>Bacteria</taxon>
        <taxon>Bacillati</taxon>
        <taxon>Bacillota</taxon>
        <taxon>Bacilli</taxon>
        <taxon>Bacillales</taxon>
        <taxon>Bacillaceae</taxon>
        <taxon>Metabacillus</taxon>
    </lineage>
</organism>
<keyword evidence="2" id="KW-0812">Transmembrane</keyword>